<proteinExistence type="predicted"/>
<evidence type="ECO:0000313" key="3">
    <source>
        <dbReference type="Proteomes" id="UP000719412"/>
    </source>
</evidence>
<protein>
    <submittedName>
        <fullName evidence="2">Uncharacterized protein</fullName>
    </submittedName>
</protein>
<evidence type="ECO:0000313" key="2">
    <source>
        <dbReference type="EMBL" id="KAH0810488.1"/>
    </source>
</evidence>
<dbReference type="EMBL" id="JABDTM020027460">
    <property type="protein sequence ID" value="KAH0810488.1"/>
    <property type="molecule type" value="Genomic_DNA"/>
</dbReference>
<comment type="caution">
    <text evidence="2">The sequence shown here is derived from an EMBL/GenBank/DDBJ whole genome shotgun (WGS) entry which is preliminary data.</text>
</comment>
<feature type="compositionally biased region" description="Basic and acidic residues" evidence="1">
    <location>
        <begin position="1"/>
        <end position="26"/>
    </location>
</feature>
<dbReference type="Proteomes" id="UP000719412">
    <property type="component" value="Unassembled WGS sequence"/>
</dbReference>
<dbReference type="AlphaFoldDB" id="A0A8J6L959"/>
<sequence length="170" mass="19795">MLERKEKEHGEEVAREVLPEERKSERSTFTSRTHLYHRVSLSGFPDLPVLSRSDRAVARADHNAPHSTRALYYTSSRQSTDESTTRMWVSTVSTVTCSELVQRTESFATAKERDSPLHGVETEELVSVRDYAKMWWRPSYEIRLIRHRDFDVCNTEGHCRTDTTGIWCFL</sequence>
<feature type="region of interest" description="Disordered" evidence="1">
    <location>
        <begin position="1"/>
        <end position="30"/>
    </location>
</feature>
<reference evidence="2" key="1">
    <citation type="journal article" date="2020" name="J Insects Food Feed">
        <title>The yellow mealworm (Tenebrio molitor) genome: a resource for the emerging insects as food and feed industry.</title>
        <authorList>
            <person name="Eriksson T."/>
            <person name="Andere A."/>
            <person name="Kelstrup H."/>
            <person name="Emery V."/>
            <person name="Picard C."/>
        </authorList>
    </citation>
    <scope>NUCLEOTIDE SEQUENCE</scope>
    <source>
        <strain evidence="2">Stoneville</strain>
        <tissue evidence="2">Whole head</tissue>
    </source>
</reference>
<reference evidence="2" key="2">
    <citation type="submission" date="2021-08" db="EMBL/GenBank/DDBJ databases">
        <authorList>
            <person name="Eriksson T."/>
        </authorList>
    </citation>
    <scope>NUCLEOTIDE SEQUENCE</scope>
    <source>
        <strain evidence="2">Stoneville</strain>
        <tissue evidence="2">Whole head</tissue>
    </source>
</reference>
<gene>
    <name evidence="2" type="ORF">GEV33_012302</name>
</gene>
<accession>A0A8J6L959</accession>
<keyword evidence="3" id="KW-1185">Reference proteome</keyword>
<name>A0A8J6L959_TENMO</name>
<organism evidence="2 3">
    <name type="scientific">Tenebrio molitor</name>
    <name type="common">Yellow mealworm beetle</name>
    <dbReference type="NCBI Taxonomy" id="7067"/>
    <lineage>
        <taxon>Eukaryota</taxon>
        <taxon>Metazoa</taxon>
        <taxon>Ecdysozoa</taxon>
        <taxon>Arthropoda</taxon>
        <taxon>Hexapoda</taxon>
        <taxon>Insecta</taxon>
        <taxon>Pterygota</taxon>
        <taxon>Neoptera</taxon>
        <taxon>Endopterygota</taxon>
        <taxon>Coleoptera</taxon>
        <taxon>Polyphaga</taxon>
        <taxon>Cucujiformia</taxon>
        <taxon>Tenebrionidae</taxon>
        <taxon>Tenebrio</taxon>
    </lineage>
</organism>
<evidence type="ECO:0000256" key="1">
    <source>
        <dbReference type="SAM" id="MobiDB-lite"/>
    </source>
</evidence>